<feature type="domain" description="UspA" evidence="2">
    <location>
        <begin position="2"/>
        <end position="134"/>
    </location>
</feature>
<dbReference type="PRINTS" id="PR01438">
    <property type="entry name" value="UNVRSLSTRESS"/>
</dbReference>
<dbReference type="Pfam" id="PF00582">
    <property type="entry name" value="Usp"/>
    <property type="match status" value="1"/>
</dbReference>
<proteinExistence type="inferred from homology"/>
<dbReference type="PANTHER" id="PTHR46268">
    <property type="entry name" value="STRESS RESPONSE PROTEIN NHAX"/>
    <property type="match status" value="1"/>
</dbReference>
<comment type="caution">
    <text evidence="3">The sequence shown here is derived from an EMBL/GenBank/DDBJ whole genome shotgun (WGS) entry which is preliminary data.</text>
</comment>
<keyword evidence="4" id="KW-1185">Reference proteome</keyword>
<evidence type="ECO:0000256" key="1">
    <source>
        <dbReference type="ARBA" id="ARBA00008791"/>
    </source>
</evidence>
<evidence type="ECO:0000259" key="2">
    <source>
        <dbReference type="Pfam" id="PF00582"/>
    </source>
</evidence>
<organism evidence="3 4">
    <name type="scientific">Roseobacter cerasinus</name>
    <dbReference type="NCBI Taxonomy" id="2602289"/>
    <lineage>
        <taxon>Bacteria</taxon>
        <taxon>Pseudomonadati</taxon>
        <taxon>Pseudomonadota</taxon>
        <taxon>Alphaproteobacteria</taxon>
        <taxon>Rhodobacterales</taxon>
        <taxon>Roseobacteraceae</taxon>
        <taxon>Roseobacter</taxon>
    </lineage>
</organism>
<comment type="similarity">
    <text evidence="1">Belongs to the universal stress protein A family.</text>
</comment>
<evidence type="ECO:0000313" key="4">
    <source>
        <dbReference type="Proteomes" id="UP000436522"/>
    </source>
</evidence>
<dbReference type="Proteomes" id="UP000436522">
    <property type="component" value="Unassembled WGS sequence"/>
</dbReference>
<dbReference type="InterPro" id="IPR006015">
    <property type="entry name" value="Universal_stress_UspA"/>
</dbReference>
<protein>
    <submittedName>
        <fullName evidence="3">Universal stress protein</fullName>
    </submittedName>
</protein>
<name>A0A640VYS6_9RHOB</name>
<accession>A0A640VYS6</accession>
<sequence length="134" mass="14445">MHKKIIVSLALDHGISQEALAMARHLKGDDGEIHAVHVHETPNSTVNAYVAEDVMRQAIDAAQEKLKARVADTPDVEPVMLHGSPGQALTEYAKKIGADCIIVGSHKPGLSDFFLGSTSSRVVRHAPCSVYVIR</sequence>
<dbReference type="AlphaFoldDB" id="A0A640VYS6"/>
<dbReference type="SUPFAM" id="SSF52402">
    <property type="entry name" value="Adenine nucleotide alpha hydrolases-like"/>
    <property type="match status" value="1"/>
</dbReference>
<gene>
    <name evidence="3" type="ORF">So717_43030</name>
</gene>
<dbReference type="InterPro" id="IPR006016">
    <property type="entry name" value="UspA"/>
</dbReference>
<evidence type="ECO:0000313" key="3">
    <source>
        <dbReference type="EMBL" id="GFE52550.1"/>
    </source>
</evidence>
<dbReference type="OrthoDB" id="9792500at2"/>
<reference evidence="3 4" key="1">
    <citation type="submission" date="2019-12" db="EMBL/GenBank/DDBJ databases">
        <title>Roseobacter cerasinus sp. nov., isolated from seawater around aquaculture.</title>
        <authorList>
            <person name="Muramatsu S."/>
            <person name="Takabe Y."/>
            <person name="Mori K."/>
            <person name="Takaichi S."/>
            <person name="Hanada S."/>
        </authorList>
    </citation>
    <scope>NUCLEOTIDE SEQUENCE [LARGE SCALE GENOMIC DNA]</scope>
    <source>
        <strain evidence="3 4">AI77</strain>
    </source>
</reference>
<dbReference type="InterPro" id="IPR014729">
    <property type="entry name" value="Rossmann-like_a/b/a_fold"/>
</dbReference>
<dbReference type="PANTHER" id="PTHR46268:SF6">
    <property type="entry name" value="UNIVERSAL STRESS PROTEIN UP12"/>
    <property type="match status" value="1"/>
</dbReference>
<dbReference type="Gene3D" id="3.40.50.620">
    <property type="entry name" value="HUPs"/>
    <property type="match status" value="1"/>
</dbReference>
<dbReference type="RefSeq" id="WP_159981339.1">
    <property type="nucleotide sequence ID" value="NZ_BLIV01000015.1"/>
</dbReference>
<dbReference type="CDD" id="cd00293">
    <property type="entry name" value="USP-like"/>
    <property type="match status" value="1"/>
</dbReference>
<dbReference type="EMBL" id="BLIV01000015">
    <property type="protein sequence ID" value="GFE52550.1"/>
    <property type="molecule type" value="Genomic_DNA"/>
</dbReference>